<dbReference type="Proteomes" id="UP001162131">
    <property type="component" value="Unassembled WGS sequence"/>
</dbReference>
<keyword evidence="2" id="KW-1185">Reference proteome</keyword>
<accession>A0AAU9IIC2</accession>
<evidence type="ECO:0008006" key="3">
    <source>
        <dbReference type="Google" id="ProtNLM"/>
    </source>
</evidence>
<gene>
    <name evidence="1" type="ORF">BSTOLATCC_MIC7757</name>
</gene>
<dbReference type="AlphaFoldDB" id="A0AAU9IIC2"/>
<organism evidence="1 2">
    <name type="scientific">Blepharisma stoltei</name>
    <dbReference type="NCBI Taxonomy" id="1481888"/>
    <lineage>
        <taxon>Eukaryota</taxon>
        <taxon>Sar</taxon>
        <taxon>Alveolata</taxon>
        <taxon>Ciliophora</taxon>
        <taxon>Postciliodesmatophora</taxon>
        <taxon>Heterotrichea</taxon>
        <taxon>Heterotrichida</taxon>
        <taxon>Blepharismidae</taxon>
        <taxon>Blepharisma</taxon>
    </lineage>
</organism>
<evidence type="ECO:0000313" key="2">
    <source>
        <dbReference type="Proteomes" id="UP001162131"/>
    </source>
</evidence>
<evidence type="ECO:0000313" key="1">
    <source>
        <dbReference type="EMBL" id="CAG9312966.1"/>
    </source>
</evidence>
<dbReference type="EMBL" id="CAJZBQ010000009">
    <property type="protein sequence ID" value="CAG9312966.1"/>
    <property type="molecule type" value="Genomic_DNA"/>
</dbReference>
<dbReference type="InterPro" id="IPR029375">
    <property type="entry name" value="CFAP141"/>
</dbReference>
<reference evidence="1" key="1">
    <citation type="submission" date="2021-09" db="EMBL/GenBank/DDBJ databases">
        <authorList>
            <consortium name="AG Swart"/>
            <person name="Singh M."/>
            <person name="Singh A."/>
            <person name="Seah K."/>
            <person name="Emmerich C."/>
        </authorList>
    </citation>
    <scope>NUCLEOTIDE SEQUENCE</scope>
    <source>
        <strain evidence="1">ATCC30299</strain>
    </source>
</reference>
<proteinExistence type="predicted"/>
<dbReference type="PANTHER" id="PTHR35818:SF1">
    <property type="entry name" value="CILIA- AND FLAGELLA-ASSOCIATED PROTEIN 141"/>
    <property type="match status" value="1"/>
</dbReference>
<name>A0AAU9IIC2_9CILI</name>
<dbReference type="PANTHER" id="PTHR35818">
    <property type="entry name" value="C1ORF189"/>
    <property type="match status" value="1"/>
</dbReference>
<protein>
    <recommendedName>
        <fullName evidence="3">Flagellar FliJ protein</fullName>
    </recommendedName>
</protein>
<dbReference type="Pfam" id="PF15104">
    <property type="entry name" value="CFAP141"/>
    <property type="match status" value="1"/>
</dbReference>
<sequence>MSFQPDWSIQQRIKQDNKYADAQAYSRKMQDIAKTSTWYERQQKFEVARNNIRSENLMAEEVQIANRELKDRRKARLRQLLQREAEMYEAELMKMGLAIYRDRL</sequence>
<comment type="caution">
    <text evidence="1">The sequence shown here is derived from an EMBL/GenBank/DDBJ whole genome shotgun (WGS) entry which is preliminary data.</text>
</comment>